<dbReference type="EMBL" id="CP011509">
    <property type="protein sequence ID" value="AKJ04769.1"/>
    <property type="molecule type" value="Genomic_DNA"/>
</dbReference>
<evidence type="ECO:0000313" key="1">
    <source>
        <dbReference type="EMBL" id="AKJ04769.1"/>
    </source>
</evidence>
<gene>
    <name evidence="1" type="ORF">AA314_06395</name>
</gene>
<dbReference type="AlphaFoldDB" id="A0AAC8QC96"/>
<dbReference type="RefSeq" id="WP_276326954.1">
    <property type="nucleotide sequence ID" value="NZ_CP011509.1"/>
</dbReference>
<accession>A0AAC8QC96</accession>
<protein>
    <submittedName>
        <fullName evidence="1">Uncharacterized protein</fullName>
    </submittedName>
</protein>
<sequence length="41" mass="4425">MTAEVAELKKQLAEALATIAELRAQLGQNSRNSNKLRTGQA</sequence>
<dbReference type="Proteomes" id="UP000035579">
    <property type="component" value="Chromosome"/>
</dbReference>
<dbReference type="KEGG" id="age:AA314_06395"/>
<reference evidence="1 2" key="1">
    <citation type="submission" date="2015-05" db="EMBL/GenBank/DDBJ databases">
        <title>Genome assembly of Archangium gephyra DSM 2261.</title>
        <authorList>
            <person name="Sharma G."/>
            <person name="Subramanian S."/>
        </authorList>
    </citation>
    <scope>NUCLEOTIDE SEQUENCE [LARGE SCALE GENOMIC DNA]</scope>
    <source>
        <strain evidence="1 2">DSM 2261</strain>
    </source>
</reference>
<proteinExistence type="predicted"/>
<evidence type="ECO:0000313" key="2">
    <source>
        <dbReference type="Proteomes" id="UP000035579"/>
    </source>
</evidence>
<organism evidence="1 2">
    <name type="scientific">Archangium gephyra</name>
    <dbReference type="NCBI Taxonomy" id="48"/>
    <lineage>
        <taxon>Bacteria</taxon>
        <taxon>Pseudomonadati</taxon>
        <taxon>Myxococcota</taxon>
        <taxon>Myxococcia</taxon>
        <taxon>Myxococcales</taxon>
        <taxon>Cystobacterineae</taxon>
        <taxon>Archangiaceae</taxon>
        <taxon>Archangium</taxon>
    </lineage>
</organism>
<name>A0AAC8QC96_9BACT</name>